<dbReference type="Proteomes" id="UP001500218">
    <property type="component" value="Unassembled WGS sequence"/>
</dbReference>
<reference evidence="13" key="1">
    <citation type="journal article" date="2019" name="Int. J. Syst. Evol. Microbiol.">
        <title>The Global Catalogue of Microorganisms (GCM) 10K type strain sequencing project: providing services to taxonomists for standard genome sequencing and annotation.</title>
        <authorList>
            <consortium name="The Broad Institute Genomics Platform"/>
            <consortium name="The Broad Institute Genome Sequencing Center for Infectious Disease"/>
            <person name="Wu L."/>
            <person name="Ma J."/>
        </authorList>
    </citation>
    <scope>NUCLEOTIDE SEQUENCE [LARGE SCALE GENOMIC DNA]</scope>
    <source>
        <strain evidence="13">JCM 13250</strain>
    </source>
</reference>
<comment type="caution">
    <text evidence="12">The sequence shown here is derived from an EMBL/GenBank/DDBJ whole genome shotgun (WGS) entry which is preliminary data.</text>
</comment>
<dbReference type="SMART" id="SM00116">
    <property type="entry name" value="CBS"/>
    <property type="match status" value="2"/>
</dbReference>
<evidence type="ECO:0000256" key="7">
    <source>
        <dbReference type="PROSITE-ProRule" id="PRU00703"/>
    </source>
</evidence>
<feature type="domain" description="CBS" evidence="10">
    <location>
        <begin position="219"/>
        <end position="279"/>
    </location>
</feature>
<keyword evidence="3 8" id="KW-0812">Transmembrane</keyword>
<dbReference type="InterPro" id="IPR046342">
    <property type="entry name" value="CBS_dom_sf"/>
</dbReference>
<keyword evidence="7" id="KW-0129">CBS domain</keyword>
<keyword evidence="13" id="KW-1185">Reference proteome</keyword>
<name>A0ABP4YAA4_9ACTN</name>
<keyword evidence="4" id="KW-0677">Repeat</keyword>
<organism evidence="12 13">
    <name type="scientific">Luedemannella flava</name>
    <dbReference type="NCBI Taxonomy" id="349316"/>
    <lineage>
        <taxon>Bacteria</taxon>
        <taxon>Bacillati</taxon>
        <taxon>Actinomycetota</taxon>
        <taxon>Actinomycetes</taxon>
        <taxon>Micromonosporales</taxon>
        <taxon>Micromonosporaceae</taxon>
        <taxon>Luedemannella</taxon>
    </lineage>
</organism>
<evidence type="ECO:0000256" key="9">
    <source>
        <dbReference type="SAM" id="Phobius"/>
    </source>
</evidence>
<dbReference type="EMBL" id="BAAALT010000067">
    <property type="protein sequence ID" value="GAA1803215.1"/>
    <property type="molecule type" value="Genomic_DNA"/>
</dbReference>
<evidence type="ECO:0000259" key="10">
    <source>
        <dbReference type="PROSITE" id="PS51371"/>
    </source>
</evidence>
<proteinExistence type="predicted"/>
<protein>
    <submittedName>
        <fullName evidence="12">Hemolysin family protein</fullName>
    </submittedName>
</protein>
<feature type="transmembrane region" description="Helical" evidence="9">
    <location>
        <begin position="6"/>
        <end position="29"/>
    </location>
</feature>
<feature type="transmembrane region" description="Helical" evidence="9">
    <location>
        <begin position="98"/>
        <end position="118"/>
    </location>
</feature>
<dbReference type="PANTHER" id="PTHR43099">
    <property type="entry name" value="UPF0053 PROTEIN YRKA"/>
    <property type="match status" value="1"/>
</dbReference>
<dbReference type="InterPro" id="IPR051676">
    <property type="entry name" value="UPF0053_domain"/>
</dbReference>
<feature type="transmembrane region" description="Helical" evidence="9">
    <location>
        <begin position="58"/>
        <end position="78"/>
    </location>
</feature>
<dbReference type="PANTHER" id="PTHR43099:SF5">
    <property type="entry name" value="HLYC_CORC FAMILY TRANSPORTER"/>
    <property type="match status" value="1"/>
</dbReference>
<dbReference type="InterPro" id="IPR000644">
    <property type="entry name" value="CBS_dom"/>
</dbReference>
<dbReference type="InterPro" id="IPR044751">
    <property type="entry name" value="Ion_transp-like_CBS"/>
</dbReference>
<evidence type="ECO:0000256" key="2">
    <source>
        <dbReference type="ARBA" id="ARBA00022475"/>
    </source>
</evidence>
<dbReference type="Gene3D" id="3.10.580.10">
    <property type="entry name" value="CBS-domain"/>
    <property type="match status" value="1"/>
</dbReference>
<evidence type="ECO:0000313" key="12">
    <source>
        <dbReference type="EMBL" id="GAA1803215.1"/>
    </source>
</evidence>
<sequence>MSAWVVLFSVALLALNGFFVAAEFALVAAKRHRLEQAAATGNRAAQAALAGSRELSMMLAGAQLGITLCTLGLGALAKPAVARLLTPALDAAGLPHDVAYAVAFILAVMVVGFLHVVVGEMAPKSWAISHPEDSALMVARPFRAFTRLTRPALTALNALANACLRLVKVTPQDELAQAHGPQELRLLLDSSREHGTLAAAEHELLTAMLKIQQSTVEKITIGLADVVGVPSGASAADVERVSRESGRSRLFVVDAGGAIVGLVHVRDAVRATTAGVPASAGDLAAAPFTVPARAPVAGAVRAMREARAQLAVVVDDAGAPVGAIALEDLIEQLIGQFDDETDPVPAAARRR</sequence>
<feature type="domain" description="CNNM transmembrane" evidence="11">
    <location>
        <begin position="1"/>
        <end position="201"/>
    </location>
</feature>
<keyword evidence="5 8" id="KW-1133">Transmembrane helix</keyword>
<evidence type="ECO:0000256" key="6">
    <source>
        <dbReference type="ARBA" id="ARBA00023136"/>
    </source>
</evidence>
<evidence type="ECO:0000259" key="11">
    <source>
        <dbReference type="PROSITE" id="PS51846"/>
    </source>
</evidence>
<comment type="subcellular location">
    <subcellularLocation>
        <location evidence="1">Cell membrane</location>
        <topology evidence="1">Multi-pass membrane protein</topology>
    </subcellularLocation>
</comment>
<evidence type="ECO:0000256" key="4">
    <source>
        <dbReference type="ARBA" id="ARBA00022737"/>
    </source>
</evidence>
<dbReference type="PROSITE" id="PS51846">
    <property type="entry name" value="CNNM"/>
    <property type="match status" value="1"/>
</dbReference>
<feature type="domain" description="CBS" evidence="10">
    <location>
        <begin position="283"/>
        <end position="340"/>
    </location>
</feature>
<dbReference type="Pfam" id="PF00571">
    <property type="entry name" value="CBS"/>
    <property type="match status" value="2"/>
</dbReference>
<evidence type="ECO:0000256" key="8">
    <source>
        <dbReference type="PROSITE-ProRule" id="PRU01193"/>
    </source>
</evidence>
<evidence type="ECO:0000256" key="3">
    <source>
        <dbReference type="ARBA" id="ARBA00022692"/>
    </source>
</evidence>
<dbReference type="InterPro" id="IPR002550">
    <property type="entry name" value="CNNM"/>
</dbReference>
<accession>A0ABP4YAA4</accession>
<evidence type="ECO:0000313" key="13">
    <source>
        <dbReference type="Proteomes" id="UP001500218"/>
    </source>
</evidence>
<dbReference type="PROSITE" id="PS51371">
    <property type="entry name" value="CBS"/>
    <property type="match status" value="2"/>
</dbReference>
<evidence type="ECO:0000256" key="5">
    <source>
        <dbReference type="ARBA" id="ARBA00022989"/>
    </source>
</evidence>
<dbReference type="SUPFAM" id="SSF54631">
    <property type="entry name" value="CBS-domain pair"/>
    <property type="match status" value="1"/>
</dbReference>
<gene>
    <name evidence="12" type="ORF">GCM10009682_26330</name>
</gene>
<evidence type="ECO:0000256" key="1">
    <source>
        <dbReference type="ARBA" id="ARBA00004651"/>
    </source>
</evidence>
<keyword evidence="2" id="KW-1003">Cell membrane</keyword>
<dbReference type="Pfam" id="PF01595">
    <property type="entry name" value="CNNM"/>
    <property type="match status" value="1"/>
</dbReference>
<dbReference type="CDD" id="cd04590">
    <property type="entry name" value="CBS_pair_CorC_HlyC_assoc"/>
    <property type="match status" value="1"/>
</dbReference>
<dbReference type="RefSeq" id="WP_344130208.1">
    <property type="nucleotide sequence ID" value="NZ_BAAALT010000067.1"/>
</dbReference>
<keyword evidence="6 8" id="KW-0472">Membrane</keyword>